<accession>A0A844FQJ7</accession>
<gene>
    <name evidence="1" type="ORF">FYJ79_00950</name>
</gene>
<dbReference type="AlphaFoldDB" id="A0A844FQJ7"/>
<evidence type="ECO:0000313" key="2">
    <source>
        <dbReference type="Proteomes" id="UP000442619"/>
    </source>
</evidence>
<reference evidence="1 2" key="1">
    <citation type="submission" date="2019-08" db="EMBL/GenBank/DDBJ databases">
        <title>In-depth cultivation of the pig gut microbiome towards novel bacterial diversity and tailored functional studies.</title>
        <authorList>
            <person name="Wylensek D."/>
            <person name="Hitch T.C.A."/>
            <person name="Clavel T."/>
        </authorList>
    </citation>
    <scope>NUCLEOTIDE SEQUENCE [LARGE SCALE GENOMIC DNA]</scope>
    <source>
        <strain evidence="1 2">CA-Schmier-601-WT-3</strain>
    </source>
</reference>
<protein>
    <submittedName>
        <fullName evidence="1">Uncharacterized protein</fullName>
    </submittedName>
</protein>
<name>A0A844FQJ7_9FIRM</name>
<comment type="caution">
    <text evidence="1">The sequence shown here is derived from an EMBL/GenBank/DDBJ whole genome shotgun (WGS) entry which is preliminary data.</text>
</comment>
<organism evidence="1 2">
    <name type="scientific">Sharpea porci</name>
    <dbReference type="NCBI Taxonomy" id="2652286"/>
    <lineage>
        <taxon>Bacteria</taxon>
        <taxon>Bacillati</taxon>
        <taxon>Bacillota</taxon>
        <taxon>Erysipelotrichia</taxon>
        <taxon>Erysipelotrichales</taxon>
        <taxon>Coprobacillaceae</taxon>
        <taxon>Sharpea</taxon>
    </lineage>
</organism>
<proteinExistence type="predicted"/>
<sequence length="86" mass="9982">MDNLYVYMGGFMMLLNITNHPSRKLSSKQITASEVYGEIVDMPFPSISPYLESREIDVIVGEYLEKFRLMINLWCYCKVNLYSLTG</sequence>
<dbReference type="Proteomes" id="UP000442619">
    <property type="component" value="Unassembled WGS sequence"/>
</dbReference>
<evidence type="ECO:0000313" key="1">
    <source>
        <dbReference type="EMBL" id="MST88177.1"/>
    </source>
</evidence>
<dbReference type="EMBL" id="VUNM01000001">
    <property type="protein sequence ID" value="MST88177.1"/>
    <property type="molecule type" value="Genomic_DNA"/>
</dbReference>
<keyword evidence="2" id="KW-1185">Reference proteome</keyword>